<dbReference type="SMART" id="SM00717">
    <property type="entry name" value="SANT"/>
    <property type="match status" value="3"/>
</dbReference>
<dbReference type="PANTHER" id="PTHR45614">
    <property type="entry name" value="MYB PROTEIN-RELATED"/>
    <property type="match status" value="1"/>
</dbReference>
<dbReference type="GO" id="GO:0000981">
    <property type="term" value="F:DNA-binding transcription factor activity, RNA polymerase II-specific"/>
    <property type="evidence" value="ECO:0007669"/>
    <property type="project" value="TreeGrafter"/>
</dbReference>
<dbReference type="EMBL" id="JAAAIP010000084">
    <property type="protein sequence ID" value="KAG0326341.1"/>
    <property type="molecule type" value="Genomic_DNA"/>
</dbReference>
<feature type="region of interest" description="Disordered" evidence="1">
    <location>
        <begin position="421"/>
        <end position="446"/>
    </location>
</feature>
<feature type="region of interest" description="Disordered" evidence="1">
    <location>
        <begin position="1"/>
        <end position="23"/>
    </location>
</feature>
<reference evidence="3" key="1">
    <citation type="journal article" date="2020" name="Fungal Divers.">
        <title>Resolving the Mortierellaceae phylogeny through synthesis of multi-gene phylogenetics and phylogenomics.</title>
        <authorList>
            <person name="Vandepol N."/>
            <person name="Liber J."/>
            <person name="Desiro A."/>
            <person name="Na H."/>
            <person name="Kennedy M."/>
            <person name="Barry K."/>
            <person name="Grigoriev I.V."/>
            <person name="Miller A.N."/>
            <person name="O'Donnell K."/>
            <person name="Stajich J.E."/>
            <person name="Bonito G."/>
        </authorList>
    </citation>
    <scope>NUCLEOTIDE SEQUENCE</scope>
    <source>
        <strain evidence="3">REB-010B</strain>
    </source>
</reference>
<sequence length="895" mass="100966">MVSTPRGSPNVASQNPNTRQLPSWSPVAMSLQQRLSKNLLSLASSRPCRAFSIHRDPFLLSFQSQSYFLRHTSSASPSTSSLAGLPESVVKNIKPDTTRVANNPSKGKLRRAVVRTRKSAVKREIYNVHGSGAPTSPQYSNFGRWNKAEDDEIVRLFNSGAYWANIDTALGRPYSSCYHRYYSALDPNLHTAWSLPNGQPNMTLLKRLAYLVEVEKLSFAHIDKRGLMEEPWQTPTPYAPLEVLNAALEAGLPIPSPPSDIPKKVQNHTLSGKKRSREDIGPFNKMALQKKYRGYKLLLDKNALHVNKILLHRAIRRSVEVYGENWKKVAEHADILLDHWTLTQAATDTAVSSAGAPNDVPERERMTPNRASSIYRILERRGVNWGLEDDAVMTRKVLEIMQTQPRVLDILSKPLPVFEQGDVHDQDQQTDPTEQPDSEHEQGDAQLQQKYWSDISIALGNHSPGQCKRRWGGLWSLRDEDKSAQSKTWHRLERFQFWILWKHFYQQHRRRTSISTPYELTTHGSQEQEFAAIKDLEKACGELSFAHEISPWLRHRSAASCDKLFKSTVDSALRLGFNADAMKEKRRLPRTGKESTQSSKSLDFDQGQEARGDMEPELAPKFLSKASFSDAILHQVAEPTLQKTSLESEDSSRANLRQQMVRADWTLDRIQTLQEIVIKMKQGIRRADFEVNWSKVARDMEVMFSTPLNSDHATVAPLGTALDTEHHTQHPVFTAKQCESCWEYISSTSAALASSSDLPPTGLVGETRRKKITEGRDDDLSDWSDHELQLLQQGVRKLGNSWTDIRAQFLPNKNASDLYQTWLSISVPGEDDIKSGGSDSNNEETLMRNNVAAAANTATSSRRAKIDLLSEPDYLSLLSALDMVRRNSEDGNGKE</sequence>
<feature type="region of interest" description="Disordered" evidence="1">
    <location>
        <begin position="257"/>
        <end position="278"/>
    </location>
</feature>
<dbReference type="Proteomes" id="UP000738325">
    <property type="component" value="Unassembled WGS sequence"/>
</dbReference>
<feature type="region of interest" description="Disordered" evidence="1">
    <location>
        <begin position="584"/>
        <end position="613"/>
    </location>
</feature>
<feature type="domain" description="Myb-like" evidence="2">
    <location>
        <begin position="781"/>
        <end position="826"/>
    </location>
</feature>
<dbReference type="AlphaFoldDB" id="A0A9P6RT65"/>
<dbReference type="InterPro" id="IPR001005">
    <property type="entry name" value="SANT/Myb"/>
</dbReference>
<dbReference type="InterPro" id="IPR050560">
    <property type="entry name" value="MYB_TF"/>
</dbReference>
<dbReference type="CDD" id="cd00167">
    <property type="entry name" value="SANT"/>
    <property type="match status" value="1"/>
</dbReference>
<evidence type="ECO:0000259" key="2">
    <source>
        <dbReference type="PROSITE" id="PS50090"/>
    </source>
</evidence>
<protein>
    <recommendedName>
        <fullName evidence="2">Myb-like domain-containing protein</fullName>
    </recommendedName>
</protein>
<dbReference type="InterPro" id="IPR009057">
    <property type="entry name" value="Homeodomain-like_sf"/>
</dbReference>
<dbReference type="GO" id="GO:0000978">
    <property type="term" value="F:RNA polymerase II cis-regulatory region sequence-specific DNA binding"/>
    <property type="evidence" value="ECO:0007669"/>
    <property type="project" value="TreeGrafter"/>
</dbReference>
<evidence type="ECO:0000256" key="1">
    <source>
        <dbReference type="SAM" id="MobiDB-lite"/>
    </source>
</evidence>
<organism evidence="3 4">
    <name type="scientific">Dissophora globulifera</name>
    <dbReference type="NCBI Taxonomy" id="979702"/>
    <lineage>
        <taxon>Eukaryota</taxon>
        <taxon>Fungi</taxon>
        <taxon>Fungi incertae sedis</taxon>
        <taxon>Mucoromycota</taxon>
        <taxon>Mortierellomycotina</taxon>
        <taxon>Mortierellomycetes</taxon>
        <taxon>Mortierellales</taxon>
        <taxon>Mortierellaceae</taxon>
        <taxon>Dissophora</taxon>
    </lineage>
</organism>
<feature type="domain" description="Myb-like" evidence="2">
    <location>
        <begin position="143"/>
        <end position="185"/>
    </location>
</feature>
<dbReference type="GO" id="GO:0005634">
    <property type="term" value="C:nucleus"/>
    <property type="evidence" value="ECO:0007669"/>
    <property type="project" value="TreeGrafter"/>
</dbReference>
<gene>
    <name evidence="3" type="ORF">BGZ99_009693</name>
</gene>
<evidence type="ECO:0000313" key="4">
    <source>
        <dbReference type="Proteomes" id="UP000738325"/>
    </source>
</evidence>
<evidence type="ECO:0000313" key="3">
    <source>
        <dbReference type="EMBL" id="KAG0326341.1"/>
    </source>
</evidence>
<comment type="caution">
    <text evidence="3">The sequence shown here is derived from an EMBL/GenBank/DDBJ whole genome shotgun (WGS) entry which is preliminary data.</text>
</comment>
<accession>A0A9P6RT65</accession>
<name>A0A9P6RT65_9FUNG</name>
<dbReference type="OrthoDB" id="2385226at2759"/>
<dbReference type="SUPFAM" id="SSF46689">
    <property type="entry name" value="Homeodomain-like"/>
    <property type="match status" value="1"/>
</dbReference>
<dbReference type="Gene3D" id="1.10.10.60">
    <property type="entry name" value="Homeodomain-like"/>
    <property type="match status" value="1"/>
</dbReference>
<keyword evidence="4" id="KW-1185">Reference proteome</keyword>
<dbReference type="PROSITE" id="PS50090">
    <property type="entry name" value="MYB_LIKE"/>
    <property type="match status" value="2"/>
</dbReference>
<proteinExistence type="predicted"/>